<reference evidence="2" key="1">
    <citation type="journal article" date="2023" name="Nat. Plants">
        <title>Single-cell RNA sequencing provides a high-resolution roadmap for understanding the multicellular compartmentation of specialized metabolism.</title>
        <authorList>
            <person name="Sun S."/>
            <person name="Shen X."/>
            <person name="Li Y."/>
            <person name="Li Y."/>
            <person name="Wang S."/>
            <person name="Li R."/>
            <person name="Zhang H."/>
            <person name="Shen G."/>
            <person name="Guo B."/>
            <person name="Wei J."/>
            <person name="Xu J."/>
            <person name="St-Pierre B."/>
            <person name="Chen S."/>
            <person name="Sun C."/>
        </authorList>
    </citation>
    <scope>NUCLEOTIDE SEQUENCE [LARGE SCALE GENOMIC DNA]</scope>
</reference>
<protein>
    <submittedName>
        <fullName evidence="1">Uncharacterized protein</fullName>
    </submittedName>
</protein>
<dbReference type="Proteomes" id="UP001060085">
    <property type="component" value="Linkage Group LG03"/>
</dbReference>
<dbReference type="EMBL" id="CM044703">
    <property type="protein sequence ID" value="KAI5672494.1"/>
    <property type="molecule type" value="Genomic_DNA"/>
</dbReference>
<evidence type="ECO:0000313" key="1">
    <source>
        <dbReference type="EMBL" id="KAI5672494.1"/>
    </source>
</evidence>
<keyword evidence="2" id="KW-1185">Reference proteome</keyword>
<sequence>MTKDGSNRKTRDGLFQASKVRSNCYKGDNYGGNSYGRSHHRDGNFTHRSQMGIDTNSCSFVLDLDRNSLQYAYTVTLMSGRRCTIEFEGQGESTKEVWHLWNSFGVEEMFDKIDALFACPLLILEGFGNNEPFKEKGYGMTRDKHENLRIFQRPTIRSRARKLEEKNKEMVALLGRTFKIIHGRHWKGENKDQRSTKIFLMCIMQVEKKKSSENLEDSTSNGEEGWNLTAGSRFLRRFVLEILNFSSQASQGTSCTELHLGRESGSHSTFGDSYQELLGQVTFEGGSAICVEGQQEGDKHAEAIVEGAQDAEKSSKIGEERELATRQKLLEIHEATLDGALEEDDEADDGGDEAESNQRNKLEEEETEESEEQDLAQVVGPVPTVRGRPLLVLVREFDNSETFLTILHQYVRVPQCGKKVGKRTKWDEIGKFLQQTEFFRTRKSKFHSITTTIASSQQPQ</sequence>
<evidence type="ECO:0000313" key="2">
    <source>
        <dbReference type="Proteomes" id="UP001060085"/>
    </source>
</evidence>
<comment type="caution">
    <text evidence="1">The sequence shown here is derived from an EMBL/GenBank/DDBJ whole genome shotgun (WGS) entry which is preliminary data.</text>
</comment>
<proteinExistence type="predicted"/>
<gene>
    <name evidence="1" type="ORF">M9H77_12858</name>
</gene>
<organism evidence="1 2">
    <name type="scientific">Catharanthus roseus</name>
    <name type="common">Madagascar periwinkle</name>
    <name type="synonym">Vinca rosea</name>
    <dbReference type="NCBI Taxonomy" id="4058"/>
    <lineage>
        <taxon>Eukaryota</taxon>
        <taxon>Viridiplantae</taxon>
        <taxon>Streptophyta</taxon>
        <taxon>Embryophyta</taxon>
        <taxon>Tracheophyta</taxon>
        <taxon>Spermatophyta</taxon>
        <taxon>Magnoliopsida</taxon>
        <taxon>eudicotyledons</taxon>
        <taxon>Gunneridae</taxon>
        <taxon>Pentapetalae</taxon>
        <taxon>asterids</taxon>
        <taxon>lamiids</taxon>
        <taxon>Gentianales</taxon>
        <taxon>Apocynaceae</taxon>
        <taxon>Rauvolfioideae</taxon>
        <taxon>Vinceae</taxon>
        <taxon>Catharanthinae</taxon>
        <taxon>Catharanthus</taxon>
    </lineage>
</organism>
<name>A0ACC0BIQ2_CATRO</name>
<accession>A0ACC0BIQ2</accession>